<evidence type="ECO:0008006" key="3">
    <source>
        <dbReference type="Google" id="ProtNLM"/>
    </source>
</evidence>
<reference evidence="1" key="1">
    <citation type="submission" date="2021-03" db="EMBL/GenBank/DDBJ databases">
        <title>Acanthopleuribacteraceae sp. M133.</title>
        <authorList>
            <person name="Wang G."/>
        </authorList>
    </citation>
    <scope>NUCLEOTIDE SEQUENCE</scope>
    <source>
        <strain evidence="1">M133</strain>
    </source>
</reference>
<name>A0A8A4TQ69_SULCO</name>
<protein>
    <recommendedName>
        <fullName evidence="3">Thioredoxin domain-containing protein</fullName>
    </recommendedName>
</protein>
<dbReference type="RefSeq" id="WP_237378356.1">
    <property type="nucleotide sequence ID" value="NZ_CP071793.1"/>
</dbReference>
<organism evidence="1 2">
    <name type="scientific">Sulfidibacter corallicola</name>
    <dbReference type="NCBI Taxonomy" id="2818388"/>
    <lineage>
        <taxon>Bacteria</taxon>
        <taxon>Pseudomonadati</taxon>
        <taxon>Acidobacteriota</taxon>
        <taxon>Holophagae</taxon>
        <taxon>Acanthopleuribacterales</taxon>
        <taxon>Acanthopleuribacteraceae</taxon>
        <taxon>Sulfidibacter</taxon>
    </lineage>
</organism>
<proteinExistence type="predicted"/>
<dbReference type="EMBL" id="CP071793">
    <property type="protein sequence ID" value="QTD48705.1"/>
    <property type="molecule type" value="Genomic_DNA"/>
</dbReference>
<evidence type="ECO:0000313" key="1">
    <source>
        <dbReference type="EMBL" id="QTD48705.1"/>
    </source>
</evidence>
<dbReference type="AlphaFoldDB" id="A0A8A4TQ69"/>
<accession>A0A8A4TQ69</accession>
<dbReference type="KEGG" id="scor:J3U87_24250"/>
<keyword evidence="2" id="KW-1185">Reference proteome</keyword>
<evidence type="ECO:0000313" key="2">
    <source>
        <dbReference type="Proteomes" id="UP000663929"/>
    </source>
</evidence>
<gene>
    <name evidence="1" type="ORF">J3U87_24250</name>
</gene>
<sequence>MSVCTTETEDGSAASSVSATNLAYAFDFNALETLTPFTAFDPLIHCQSEFTVILYFSELSCTTCTDESLVYLAEWHEALADKVDFLLVVQGQDPLYLNNLRRLGRVKYPILLESEPGMLGLPETAVLLVRKGASEPVWGFHPVPGGENQRHAERFLARLHELI</sequence>
<dbReference type="Proteomes" id="UP000663929">
    <property type="component" value="Chromosome"/>
</dbReference>